<protein>
    <submittedName>
        <fullName evidence="2">Beta-ketoadipate enol-lactone hydrolase</fullName>
    </submittedName>
</protein>
<dbReference type="Proteomes" id="UP000264006">
    <property type="component" value="Chromosome"/>
</dbReference>
<gene>
    <name evidence="2" type="ORF">DVS28_a1956</name>
</gene>
<dbReference type="PANTHER" id="PTHR43798:SF33">
    <property type="entry name" value="HYDROLASE, PUTATIVE (AFU_ORTHOLOGUE AFUA_2G14860)-RELATED"/>
    <property type="match status" value="1"/>
</dbReference>
<evidence type="ECO:0000313" key="3">
    <source>
        <dbReference type="Proteomes" id="UP000264006"/>
    </source>
</evidence>
<evidence type="ECO:0000259" key="1">
    <source>
        <dbReference type="Pfam" id="PF00561"/>
    </source>
</evidence>
<keyword evidence="3" id="KW-1185">Reference proteome</keyword>
<dbReference type="InterPro" id="IPR050266">
    <property type="entry name" value="AB_hydrolase_sf"/>
</dbReference>
<dbReference type="GO" id="GO:0047372">
    <property type="term" value="F:monoacylglycerol lipase activity"/>
    <property type="evidence" value="ECO:0007669"/>
    <property type="project" value="TreeGrafter"/>
</dbReference>
<dbReference type="PRINTS" id="PR00111">
    <property type="entry name" value="ABHYDROLASE"/>
</dbReference>
<dbReference type="AlphaFoldDB" id="A0A346XWP4"/>
<dbReference type="PANTHER" id="PTHR43798">
    <property type="entry name" value="MONOACYLGLYCEROL LIPASE"/>
    <property type="match status" value="1"/>
</dbReference>
<dbReference type="EMBL" id="CP031165">
    <property type="protein sequence ID" value="AXV06641.1"/>
    <property type="molecule type" value="Genomic_DNA"/>
</dbReference>
<dbReference type="PRINTS" id="PR00412">
    <property type="entry name" value="EPOXHYDRLASE"/>
</dbReference>
<sequence length="245" mass="27991">MEAFARNMHRLGQHFHVVSVDMIGHGLTAKPDIPYVITDYTTHLRNLMDGMGVQTAHFLGESLGGWVASWLALESPERIDKLINCTGGVFRWPEGEDPQEAEERRNMVSKSQSLKELTRENVRKRLELLFHDPNDCTDELVDLRLWLYERPEMKEVVARLHHMLPYDSPARAEYSLTEERLKAISVPTLYLWGEYNPGSSVRSAARAAELTPDASLVVIDDTAHWPQWEDPEPFDQAVLDFLIPG</sequence>
<name>A0A346XWP4_9ACTN</name>
<evidence type="ECO:0000313" key="2">
    <source>
        <dbReference type="EMBL" id="AXV06641.1"/>
    </source>
</evidence>
<dbReference type="InterPro" id="IPR000639">
    <property type="entry name" value="Epox_hydrolase-like"/>
</dbReference>
<organism evidence="2 3">
    <name type="scientific">Euzebya pacifica</name>
    <dbReference type="NCBI Taxonomy" id="1608957"/>
    <lineage>
        <taxon>Bacteria</taxon>
        <taxon>Bacillati</taxon>
        <taxon>Actinomycetota</taxon>
        <taxon>Nitriliruptoria</taxon>
        <taxon>Euzebyales</taxon>
    </lineage>
</organism>
<dbReference type="Gene3D" id="3.40.50.1820">
    <property type="entry name" value="alpha/beta hydrolase"/>
    <property type="match status" value="1"/>
</dbReference>
<dbReference type="SUPFAM" id="SSF53474">
    <property type="entry name" value="alpha/beta-Hydrolases"/>
    <property type="match status" value="1"/>
</dbReference>
<accession>A0A346XWP4</accession>
<dbReference type="KEGG" id="euz:DVS28_a1956"/>
<dbReference type="Pfam" id="PF00561">
    <property type="entry name" value="Abhydrolase_1"/>
    <property type="match status" value="1"/>
</dbReference>
<dbReference type="InterPro" id="IPR000073">
    <property type="entry name" value="AB_hydrolase_1"/>
</dbReference>
<dbReference type="GO" id="GO:0046464">
    <property type="term" value="P:acylglycerol catabolic process"/>
    <property type="evidence" value="ECO:0007669"/>
    <property type="project" value="TreeGrafter"/>
</dbReference>
<dbReference type="InterPro" id="IPR029058">
    <property type="entry name" value="AB_hydrolase_fold"/>
</dbReference>
<dbReference type="GO" id="GO:0016020">
    <property type="term" value="C:membrane"/>
    <property type="evidence" value="ECO:0007669"/>
    <property type="project" value="TreeGrafter"/>
</dbReference>
<reference evidence="2 3" key="1">
    <citation type="submission" date="2018-09" db="EMBL/GenBank/DDBJ databases">
        <title>Complete genome sequence of Euzebya sp. DY32-46 isolated from seawater of Pacific Ocean.</title>
        <authorList>
            <person name="Xu L."/>
            <person name="Wu Y.-H."/>
            <person name="Xu X.-W."/>
        </authorList>
    </citation>
    <scope>NUCLEOTIDE SEQUENCE [LARGE SCALE GENOMIC DNA]</scope>
    <source>
        <strain evidence="2 3">DY32-46</strain>
    </source>
</reference>
<proteinExistence type="predicted"/>
<feature type="domain" description="AB hydrolase-1" evidence="1">
    <location>
        <begin position="6"/>
        <end position="231"/>
    </location>
</feature>
<keyword evidence="2" id="KW-0378">Hydrolase</keyword>